<name>H0E8H4_9ACTN</name>
<evidence type="ECO:0000256" key="5">
    <source>
        <dbReference type="ARBA" id="ARBA00022692"/>
    </source>
</evidence>
<dbReference type="PANTHER" id="PTHR22888">
    <property type="entry name" value="CYTOCHROME C OXIDASE, SUBUNIT II"/>
    <property type="match status" value="1"/>
</dbReference>
<dbReference type="Proteomes" id="UP000005143">
    <property type="component" value="Unassembled WGS sequence"/>
</dbReference>
<feature type="region of interest" description="Disordered" evidence="15">
    <location>
        <begin position="293"/>
        <end position="332"/>
    </location>
</feature>
<evidence type="ECO:0000256" key="13">
    <source>
        <dbReference type="RuleBase" id="RU000456"/>
    </source>
</evidence>
<sequence length="332" mass="36418">MRRSNRIPHISRAALVTLALAFGLAMAFTLALAGPAHASFWAPQNGGSPNADRIHTLYVIVFIVGAIIFVFTEGALIYALWKFRASRGHEAKQLHGNTRVEIGWTAGAAIVVLILGIVTFAFLPGIRNPDDSDSDGWQIPASYTTAKDKKLLPPNGKALNIDVNGQQYAWRFVYPDGDADRQNNIYTYEELVVPVGTTVTLDVRSSDVGHAWWIPQLGGKVDALPGYTNHTWFKVPAKALRNDQERRDGRVFTGQCAELCGRNHANMTARVRAVTPEAFDAWLKRQKADIDAAGRGAQRYRDQQEQFDRQQAATAAAQAAPTATTPVPASQR</sequence>
<feature type="compositionally biased region" description="Low complexity" evidence="15">
    <location>
        <begin position="310"/>
        <end position="332"/>
    </location>
</feature>
<evidence type="ECO:0000256" key="14">
    <source>
        <dbReference type="RuleBase" id="RU004024"/>
    </source>
</evidence>
<keyword evidence="10 14" id="KW-0186">Copper</keyword>
<accession>H0E8H4</accession>
<keyword evidence="21" id="KW-1185">Reference proteome</keyword>
<dbReference type="InterPro" id="IPR002429">
    <property type="entry name" value="CcO_II-like_C"/>
</dbReference>
<keyword evidence="11 16" id="KW-0472">Membrane</keyword>
<keyword evidence="4 13" id="KW-0679">Respiratory chain</keyword>
<dbReference type="EC" id="7.1.1.9" evidence="14"/>
<proteinExistence type="inferred from homology"/>
<dbReference type="GO" id="GO:0005886">
    <property type="term" value="C:plasma membrane"/>
    <property type="evidence" value="ECO:0007669"/>
    <property type="project" value="UniProtKB-SubCell"/>
</dbReference>
<dbReference type="GO" id="GO:0042773">
    <property type="term" value="P:ATP synthesis coupled electron transport"/>
    <property type="evidence" value="ECO:0007669"/>
    <property type="project" value="TreeGrafter"/>
</dbReference>
<evidence type="ECO:0000313" key="20">
    <source>
        <dbReference type="EMBL" id="EHN09974.1"/>
    </source>
</evidence>
<evidence type="ECO:0000256" key="8">
    <source>
        <dbReference type="ARBA" id="ARBA00022982"/>
    </source>
</evidence>
<keyword evidence="20" id="KW-0560">Oxidoreductase</keyword>
<keyword evidence="8 13" id="KW-0249">Electron transport</keyword>
<dbReference type="PROSITE" id="PS50857">
    <property type="entry name" value="COX2_CUA"/>
    <property type="match status" value="1"/>
</dbReference>
<dbReference type="SUPFAM" id="SSF49503">
    <property type="entry name" value="Cupredoxins"/>
    <property type="match status" value="1"/>
</dbReference>
<gene>
    <name evidence="20" type="ORF">PAI11_31350</name>
</gene>
<organism evidence="20 21">
    <name type="scientific">Patulibacter medicamentivorans</name>
    <dbReference type="NCBI Taxonomy" id="1097667"/>
    <lineage>
        <taxon>Bacteria</taxon>
        <taxon>Bacillati</taxon>
        <taxon>Actinomycetota</taxon>
        <taxon>Thermoleophilia</taxon>
        <taxon>Solirubrobacterales</taxon>
        <taxon>Patulibacteraceae</taxon>
        <taxon>Patulibacter</taxon>
    </lineage>
</organism>
<evidence type="ECO:0000256" key="2">
    <source>
        <dbReference type="ARBA" id="ARBA00007866"/>
    </source>
</evidence>
<feature type="chain" id="PRO_5003532212" description="Cytochrome c oxidase subunit 2" evidence="17">
    <location>
        <begin position="39"/>
        <end position="332"/>
    </location>
</feature>
<evidence type="ECO:0000256" key="4">
    <source>
        <dbReference type="ARBA" id="ARBA00022660"/>
    </source>
</evidence>
<comment type="cofactor">
    <cofactor evidence="14">
        <name>Cu cation</name>
        <dbReference type="ChEBI" id="CHEBI:23378"/>
    </cofactor>
    <text evidence="14">Binds a copper A center.</text>
</comment>
<dbReference type="InterPro" id="IPR008972">
    <property type="entry name" value="Cupredoxin"/>
</dbReference>
<dbReference type="PANTHER" id="PTHR22888:SF9">
    <property type="entry name" value="CYTOCHROME C OXIDASE SUBUNIT 2"/>
    <property type="match status" value="1"/>
</dbReference>
<dbReference type="EMBL" id="AGUD01000244">
    <property type="protein sequence ID" value="EHN09974.1"/>
    <property type="molecule type" value="Genomic_DNA"/>
</dbReference>
<dbReference type="SUPFAM" id="SSF81464">
    <property type="entry name" value="Cytochrome c oxidase subunit II-like, transmembrane region"/>
    <property type="match status" value="1"/>
</dbReference>
<feature type="signal peptide" evidence="17">
    <location>
        <begin position="1"/>
        <end position="38"/>
    </location>
</feature>
<evidence type="ECO:0000256" key="9">
    <source>
        <dbReference type="ARBA" id="ARBA00022989"/>
    </source>
</evidence>
<feature type="compositionally biased region" description="Basic and acidic residues" evidence="15">
    <location>
        <begin position="299"/>
        <end position="308"/>
    </location>
</feature>
<comment type="catalytic activity">
    <reaction evidence="14">
        <text>4 Fe(II)-[cytochrome c] + O2 + 8 H(+)(in) = 4 Fe(III)-[cytochrome c] + 2 H2O + 4 H(+)(out)</text>
        <dbReference type="Rhea" id="RHEA:11436"/>
        <dbReference type="Rhea" id="RHEA-COMP:10350"/>
        <dbReference type="Rhea" id="RHEA-COMP:14399"/>
        <dbReference type="ChEBI" id="CHEBI:15377"/>
        <dbReference type="ChEBI" id="CHEBI:15378"/>
        <dbReference type="ChEBI" id="CHEBI:15379"/>
        <dbReference type="ChEBI" id="CHEBI:29033"/>
        <dbReference type="ChEBI" id="CHEBI:29034"/>
        <dbReference type="EC" id="7.1.1.9"/>
    </reaction>
</comment>
<comment type="similarity">
    <text evidence="2 13">Belongs to the cytochrome c oxidase subunit 2 family.</text>
</comment>
<evidence type="ECO:0000256" key="1">
    <source>
        <dbReference type="ARBA" id="ARBA00004141"/>
    </source>
</evidence>
<evidence type="ECO:0000256" key="3">
    <source>
        <dbReference type="ARBA" id="ARBA00022448"/>
    </source>
</evidence>
<reference evidence="20 21" key="1">
    <citation type="journal article" date="2013" name="Biodegradation">
        <title>Quantitative proteomic analysis of ibuprofen-degrading Patulibacter sp. strain I11.</title>
        <authorList>
            <person name="Almeida B."/>
            <person name="Kjeldal H."/>
            <person name="Lolas I."/>
            <person name="Knudsen A.D."/>
            <person name="Carvalho G."/>
            <person name="Nielsen K.L."/>
            <person name="Barreto Crespo M.T."/>
            <person name="Stensballe A."/>
            <person name="Nielsen J.L."/>
        </authorList>
    </citation>
    <scope>NUCLEOTIDE SEQUENCE [LARGE SCALE GENOMIC DNA]</scope>
    <source>
        <strain evidence="20 21">I11</strain>
    </source>
</reference>
<comment type="function">
    <text evidence="12 14">Subunits I and II form the functional core of the enzyme complex. Electrons originating in cytochrome c are transferred via heme a and Cu(A) to the binuclear center formed by heme a3 and Cu(B).</text>
</comment>
<dbReference type="Pfam" id="PF02790">
    <property type="entry name" value="COX2_TM"/>
    <property type="match status" value="1"/>
</dbReference>
<dbReference type="InterPro" id="IPR014222">
    <property type="entry name" value="Cyt_c_oxidase_su2"/>
</dbReference>
<evidence type="ECO:0000259" key="18">
    <source>
        <dbReference type="PROSITE" id="PS50857"/>
    </source>
</evidence>
<dbReference type="InterPro" id="IPR011759">
    <property type="entry name" value="Cyt_c_oxidase_su2_TM_dom"/>
</dbReference>
<evidence type="ECO:0000256" key="11">
    <source>
        <dbReference type="ARBA" id="ARBA00023136"/>
    </source>
</evidence>
<dbReference type="GO" id="GO:0005507">
    <property type="term" value="F:copper ion binding"/>
    <property type="evidence" value="ECO:0007669"/>
    <property type="project" value="InterPro"/>
</dbReference>
<feature type="domain" description="Cytochrome oxidase subunit II transmembrane region profile" evidence="19">
    <location>
        <begin position="32"/>
        <end position="130"/>
    </location>
</feature>
<keyword evidence="6 14" id="KW-0479">Metal-binding</keyword>
<dbReference type="GO" id="GO:0004129">
    <property type="term" value="F:cytochrome-c oxidase activity"/>
    <property type="evidence" value="ECO:0007669"/>
    <property type="project" value="UniProtKB-EC"/>
</dbReference>
<dbReference type="Gene3D" id="1.10.287.90">
    <property type="match status" value="1"/>
</dbReference>
<dbReference type="PROSITE" id="PS50999">
    <property type="entry name" value="COX2_TM"/>
    <property type="match status" value="1"/>
</dbReference>
<dbReference type="AlphaFoldDB" id="H0E8H4"/>
<evidence type="ECO:0000256" key="10">
    <source>
        <dbReference type="ARBA" id="ARBA00023008"/>
    </source>
</evidence>
<keyword evidence="3 13" id="KW-0813">Transport</keyword>
<keyword evidence="5 13" id="KW-0812">Transmembrane</keyword>
<dbReference type="InterPro" id="IPR045187">
    <property type="entry name" value="CcO_II"/>
</dbReference>
<keyword evidence="17" id="KW-0732">Signal</keyword>
<keyword evidence="9 16" id="KW-1133">Transmembrane helix</keyword>
<feature type="transmembrane region" description="Helical" evidence="16">
    <location>
        <begin position="102"/>
        <end position="123"/>
    </location>
</feature>
<evidence type="ECO:0000256" key="17">
    <source>
        <dbReference type="SAM" id="SignalP"/>
    </source>
</evidence>
<protein>
    <recommendedName>
        <fullName evidence="14">Cytochrome c oxidase subunit 2</fullName>
        <ecNumber evidence="14">7.1.1.9</ecNumber>
    </recommendedName>
</protein>
<evidence type="ECO:0000256" key="15">
    <source>
        <dbReference type="SAM" id="MobiDB-lite"/>
    </source>
</evidence>
<evidence type="ECO:0000256" key="16">
    <source>
        <dbReference type="SAM" id="Phobius"/>
    </source>
</evidence>
<evidence type="ECO:0000256" key="7">
    <source>
        <dbReference type="ARBA" id="ARBA00022967"/>
    </source>
</evidence>
<comment type="subcellular location">
    <subcellularLocation>
        <location evidence="13">Cell membrane</location>
        <topology evidence="13">Multi-pass membrane protein</topology>
    </subcellularLocation>
    <subcellularLocation>
        <location evidence="1">Membrane</location>
        <topology evidence="1">Multi-pass membrane protein</topology>
    </subcellularLocation>
</comment>
<feature type="transmembrane region" description="Helical" evidence="16">
    <location>
        <begin position="57"/>
        <end position="81"/>
    </location>
</feature>
<dbReference type="Pfam" id="PF00116">
    <property type="entry name" value="COX2"/>
    <property type="match status" value="1"/>
</dbReference>
<evidence type="ECO:0000256" key="12">
    <source>
        <dbReference type="ARBA" id="ARBA00024688"/>
    </source>
</evidence>
<keyword evidence="7" id="KW-1278">Translocase</keyword>
<evidence type="ECO:0000259" key="19">
    <source>
        <dbReference type="PROSITE" id="PS50999"/>
    </source>
</evidence>
<dbReference type="Gene3D" id="2.60.40.420">
    <property type="entry name" value="Cupredoxins - blue copper proteins"/>
    <property type="match status" value="1"/>
</dbReference>
<evidence type="ECO:0000256" key="6">
    <source>
        <dbReference type="ARBA" id="ARBA00022723"/>
    </source>
</evidence>
<feature type="domain" description="Cytochrome oxidase subunit II copper A binding" evidence="18">
    <location>
        <begin position="156"/>
        <end position="285"/>
    </location>
</feature>
<evidence type="ECO:0000313" key="21">
    <source>
        <dbReference type="Proteomes" id="UP000005143"/>
    </source>
</evidence>
<dbReference type="GO" id="GO:0016491">
    <property type="term" value="F:oxidoreductase activity"/>
    <property type="evidence" value="ECO:0007669"/>
    <property type="project" value="UniProtKB-KW"/>
</dbReference>
<comment type="caution">
    <text evidence="20">The sequence shown here is derived from an EMBL/GenBank/DDBJ whole genome shotgun (WGS) entry which is preliminary data.</text>
</comment>
<dbReference type="NCBIfam" id="TIGR02866">
    <property type="entry name" value="CoxB"/>
    <property type="match status" value="1"/>
</dbReference>
<dbReference type="InterPro" id="IPR036257">
    <property type="entry name" value="Cyt_c_oxidase_su2_TM_sf"/>
</dbReference>